<evidence type="ECO:0000256" key="15">
    <source>
        <dbReference type="PROSITE-ProRule" id="PRU00043"/>
    </source>
</evidence>
<dbReference type="FunFam" id="2.60.40.60:FF:000011">
    <property type="entry name" value="Cadherin 1"/>
    <property type="match status" value="1"/>
</dbReference>
<keyword evidence="11" id="KW-0965">Cell junction</keyword>
<dbReference type="Pfam" id="PF00028">
    <property type="entry name" value="Cadherin"/>
    <property type="match status" value="4"/>
</dbReference>
<name>A0AAJ8B1U5_LATCA</name>
<keyword evidence="13" id="KW-0472">Membrane</keyword>
<evidence type="ECO:0000256" key="5">
    <source>
        <dbReference type="ARBA" id="ARBA00022692"/>
    </source>
</evidence>
<dbReference type="Gene3D" id="4.10.900.10">
    <property type="entry name" value="TCF3-CBD (Catenin binding domain)"/>
    <property type="match status" value="1"/>
</dbReference>
<dbReference type="InterPro" id="IPR050971">
    <property type="entry name" value="Cadherin-domain_protein"/>
</dbReference>
<dbReference type="PROSITE" id="PS50268">
    <property type="entry name" value="CADHERIN_2"/>
    <property type="match status" value="4"/>
</dbReference>
<organism evidence="21 22">
    <name type="scientific">Lates calcarifer</name>
    <name type="common">Barramundi</name>
    <name type="synonym">Holocentrus calcarifer</name>
    <dbReference type="NCBI Taxonomy" id="8187"/>
    <lineage>
        <taxon>Eukaryota</taxon>
        <taxon>Metazoa</taxon>
        <taxon>Chordata</taxon>
        <taxon>Craniata</taxon>
        <taxon>Vertebrata</taxon>
        <taxon>Euteleostomi</taxon>
        <taxon>Actinopterygii</taxon>
        <taxon>Neopterygii</taxon>
        <taxon>Teleostei</taxon>
        <taxon>Neoteleostei</taxon>
        <taxon>Acanthomorphata</taxon>
        <taxon>Carangaria</taxon>
        <taxon>Carangaria incertae sedis</taxon>
        <taxon>Centropomidae</taxon>
        <taxon>Lates</taxon>
    </lineage>
</organism>
<dbReference type="FunFam" id="4.10.900.10:FF:000003">
    <property type="entry name" value="Desmoglein 1"/>
    <property type="match status" value="1"/>
</dbReference>
<comment type="subcellular location">
    <subcellularLocation>
        <location evidence="2">Cell junction</location>
        <location evidence="2">Desmosome</location>
    </subcellularLocation>
    <subcellularLocation>
        <location evidence="1 16">Cell membrane</location>
        <topology evidence="1 16">Single-pass type I membrane protein</topology>
    </subcellularLocation>
</comment>
<feature type="domain" description="Cadherin" evidence="20">
    <location>
        <begin position="64"/>
        <end position="145"/>
    </location>
</feature>
<sequence>MVMSRVSFPICVLFLFVLQAVAVVRTHARDNLVRNRREWILPPKPLKENVDYTHLESIAKIRSDFENNGNIRYSLEGVGANQYPFHVFVVDPKTGLIRVTKVLDREFIDTYNLSGVATFTDGREAEKKIDVRIKVVDENDNSPVFGVTKPMEVDELSPAGTSVMKITATDADEPGNKNSQIGYSIVNQNPSDDMFYMTNDGTIYVKKPFLDREKVAQYILTVKGQDLNGEPGGNSATTTVTINVRDVNDNLPTLEKEEYEGSIEENTEDVEVMRIKAEDLDLEGTDNWEAVFDIVKGNEAGYFSITTDPKTNEGILMLDKAVDYEDVKDLELGLAVRNKAPPFDGSGATGASGASGATGASGGSSWQSGTTFKTYPIKINVKNQPEGPRFDPKVKAIPISEGDHSVNIKDVIGHYPAIDGDTGKPAENVRYAKGSDPDNWLTIDPKTADIRLNKIPDRESPFLVNGTYMAKVLCISEDMPGKTATGTIAIQVEDFNDHCPKLTSDIQTMCTMDDNVIVNAKDEDAFPNGPPFHFSIVPEGTEGKWHIERLNDTAAILRAEETLWPGSYEVEFEVKDEQGEACPEPQKVKVQVCTCEDGVVCGKRGSNGQPSKGVELGPAGIGLLFLGLLLLALIPLLLLFCQCGGAGGLPGGFTEMPFDTKSHLINYRTEGQGENTEVPLLPTQMDGDMNVDMGMASKTLAMNSMAGLGLQKSVTSMDGMNGATYGEGFVSDHREGTWGMNQLSGSGFYSEFEGRESGGGGGIYDVMALPDHFLAQYYTQKVNNGNENPGVKDALLVYDYEGQGSSAGSVGCCSLLESDNDLQFLDDLGPKFKTLAEVCGGKMIPTEVKQVFTPLPSASINTQISESNLMTGPQLPLAPQPQPTVPKTEQTTVVREKSERSQTVKESMAMVRGEMANQGQMLMLQQQHPVYYTTAPVMQPMHYVVQPQVQNTMLLAEAPATNLQGMVLVNGTQTVPAQGMVVHGQTVLSSGQSQGPSMVLVERSRIQGGGTNLINTGNLSSPQTMMIVEGKVPAGSMEVLKGSQTCLVQAGTLQAGGLSGSQRVLVVGGSTTNGGQLVQEAGGLSKNSDVSGAQRAHYRKGNMSTGPQSSVMASSTTMVSTTPNYHKVQETREIERSVM</sequence>
<dbReference type="GO" id="GO:0055113">
    <property type="term" value="P:epiboly involved in gastrulation with mouth forming second"/>
    <property type="evidence" value="ECO:0007669"/>
    <property type="project" value="UniProtKB-ARBA"/>
</dbReference>
<keyword evidence="3" id="KW-1003">Cell membrane</keyword>
<keyword evidence="10 16" id="KW-0130">Cell adhesion</keyword>
<comment type="function">
    <text evidence="17">A component of desmosome cell-cell junctions which are required for positive regulation of cellular adhesion. Involved in the interaction of plaque proteins and intermediate filaments mediating cell-cell adhesion.</text>
</comment>
<dbReference type="GO" id="GO:0005509">
    <property type="term" value="F:calcium ion binding"/>
    <property type="evidence" value="ECO:0007669"/>
    <property type="project" value="UniProtKB-UniRule"/>
</dbReference>
<keyword evidence="5 16" id="KW-0812">Transmembrane</keyword>
<dbReference type="CDD" id="cd11304">
    <property type="entry name" value="Cadherin_repeat"/>
    <property type="match status" value="3"/>
</dbReference>
<evidence type="ECO:0000256" key="6">
    <source>
        <dbReference type="ARBA" id="ARBA00022723"/>
    </source>
</evidence>
<dbReference type="FunFam" id="2.60.40.60:FF:000083">
    <property type="entry name" value="Desmoglein 1"/>
    <property type="match status" value="1"/>
</dbReference>
<dbReference type="FunFam" id="2.60.40.60:FF:000074">
    <property type="entry name" value="Desmoglein 4"/>
    <property type="match status" value="1"/>
</dbReference>
<dbReference type="GO" id="GO:0005886">
    <property type="term" value="C:plasma membrane"/>
    <property type="evidence" value="ECO:0007669"/>
    <property type="project" value="UniProtKB-SubCell"/>
</dbReference>
<evidence type="ECO:0000256" key="7">
    <source>
        <dbReference type="ARBA" id="ARBA00022729"/>
    </source>
</evidence>
<dbReference type="GO" id="GO:0030057">
    <property type="term" value="C:desmosome"/>
    <property type="evidence" value="ECO:0007669"/>
    <property type="project" value="UniProtKB-SubCell"/>
</dbReference>
<dbReference type="AlphaFoldDB" id="A0AAJ8B1U5"/>
<evidence type="ECO:0000256" key="18">
    <source>
        <dbReference type="SAM" id="MobiDB-lite"/>
    </source>
</evidence>
<feature type="region of interest" description="Disordered" evidence="18">
    <location>
        <begin position="341"/>
        <end position="366"/>
    </location>
</feature>
<dbReference type="InterPro" id="IPR002126">
    <property type="entry name" value="Cadherin-like_dom"/>
</dbReference>
<keyword evidence="8" id="KW-0677">Repeat</keyword>
<evidence type="ECO:0000259" key="20">
    <source>
        <dbReference type="PROSITE" id="PS50268"/>
    </source>
</evidence>
<feature type="signal peptide" evidence="19">
    <location>
        <begin position="1"/>
        <end position="28"/>
    </location>
</feature>
<evidence type="ECO:0000256" key="13">
    <source>
        <dbReference type="ARBA" id="ARBA00023136"/>
    </source>
</evidence>
<dbReference type="PROSITE" id="PS00232">
    <property type="entry name" value="CADHERIN_1"/>
    <property type="match status" value="2"/>
</dbReference>
<dbReference type="Pfam" id="PF01049">
    <property type="entry name" value="CADH_Y-type_LIR"/>
    <property type="match status" value="1"/>
</dbReference>
<feature type="domain" description="Cadherin" evidence="20">
    <location>
        <begin position="255"/>
        <end position="390"/>
    </location>
</feature>
<evidence type="ECO:0000256" key="10">
    <source>
        <dbReference type="ARBA" id="ARBA00022889"/>
    </source>
</evidence>
<proteinExistence type="predicted"/>
<dbReference type="InterPro" id="IPR027397">
    <property type="entry name" value="Catenin-bd_sf"/>
</dbReference>
<gene>
    <name evidence="22" type="primary">LOC108900675</name>
</gene>
<keyword evidence="6" id="KW-0479">Metal-binding</keyword>
<dbReference type="Gene3D" id="2.60.40.60">
    <property type="entry name" value="Cadherins"/>
    <property type="match status" value="5"/>
</dbReference>
<evidence type="ECO:0000256" key="2">
    <source>
        <dbReference type="ARBA" id="ARBA00004568"/>
    </source>
</evidence>
<dbReference type="SUPFAM" id="SSF49313">
    <property type="entry name" value="Cadherin-like"/>
    <property type="match status" value="5"/>
</dbReference>
<protein>
    <submittedName>
        <fullName evidence="22">LOW QUALITY PROTEIN: desmoglein-2</fullName>
    </submittedName>
</protein>
<keyword evidence="12" id="KW-1133">Transmembrane helix</keyword>
<dbReference type="InterPro" id="IPR020894">
    <property type="entry name" value="Cadherin_CS"/>
</dbReference>
<evidence type="ECO:0000313" key="21">
    <source>
        <dbReference type="Proteomes" id="UP000694890"/>
    </source>
</evidence>
<dbReference type="Proteomes" id="UP000694890">
    <property type="component" value="Unplaced"/>
</dbReference>
<feature type="chain" id="PRO_5042538207" evidence="19">
    <location>
        <begin position="29"/>
        <end position="1139"/>
    </location>
</feature>
<dbReference type="FunFam" id="2.60.40.60:FF:000068">
    <property type="entry name" value="Desmoglein 1"/>
    <property type="match status" value="1"/>
</dbReference>
<evidence type="ECO:0000313" key="22">
    <source>
        <dbReference type="RefSeq" id="XP_050924414.1"/>
    </source>
</evidence>
<keyword evidence="4" id="KW-0165">Cleavage on pair of basic residues</keyword>
<feature type="compositionally biased region" description="Low complexity" evidence="18">
    <location>
        <begin position="1109"/>
        <end position="1122"/>
    </location>
</feature>
<dbReference type="InterPro" id="IPR009122">
    <property type="entry name" value="Desmosomal_cadherin"/>
</dbReference>
<feature type="compositionally biased region" description="Low complexity" evidence="18">
    <location>
        <begin position="345"/>
        <end position="366"/>
    </location>
</feature>
<accession>A0AAJ8B1U5</accession>
<dbReference type="SMART" id="SM00112">
    <property type="entry name" value="CA"/>
    <property type="match status" value="4"/>
</dbReference>
<feature type="region of interest" description="Disordered" evidence="18">
    <location>
        <begin position="1099"/>
        <end position="1124"/>
    </location>
</feature>
<dbReference type="KEGG" id="lcf:108900675"/>
<evidence type="ECO:0000256" key="16">
    <source>
        <dbReference type="RuleBase" id="RU003318"/>
    </source>
</evidence>
<feature type="domain" description="Cadherin" evidence="20">
    <location>
        <begin position="145"/>
        <end position="254"/>
    </location>
</feature>
<dbReference type="FunFam" id="2.60.40.60:FF:000031">
    <property type="entry name" value="Cadherin 3"/>
    <property type="match status" value="1"/>
</dbReference>
<dbReference type="GeneID" id="108900675"/>
<dbReference type="GO" id="GO:0007156">
    <property type="term" value="P:homophilic cell adhesion via plasma membrane adhesion molecules"/>
    <property type="evidence" value="ECO:0007669"/>
    <property type="project" value="InterPro"/>
</dbReference>
<evidence type="ECO:0000256" key="8">
    <source>
        <dbReference type="ARBA" id="ARBA00022737"/>
    </source>
</evidence>
<dbReference type="PANTHER" id="PTHR24025:SF29">
    <property type="entry name" value="DESMOGLEIN-2-LIKE-RELATED"/>
    <property type="match status" value="1"/>
</dbReference>
<dbReference type="GO" id="GO:0045216">
    <property type="term" value="P:cell-cell junction organization"/>
    <property type="evidence" value="ECO:0007669"/>
    <property type="project" value="UniProtKB-ARBA"/>
</dbReference>
<keyword evidence="9 15" id="KW-0106">Calcium</keyword>
<reference evidence="22" key="1">
    <citation type="submission" date="2025-08" db="UniProtKB">
        <authorList>
            <consortium name="RefSeq"/>
        </authorList>
    </citation>
    <scope>IDENTIFICATION</scope>
    <source>
        <tissue evidence="22">Brain</tissue>
    </source>
</reference>
<evidence type="ECO:0000256" key="17">
    <source>
        <dbReference type="RuleBase" id="RU004358"/>
    </source>
</evidence>
<evidence type="ECO:0000256" key="11">
    <source>
        <dbReference type="ARBA" id="ARBA00022949"/>
    </source>
</evidence>
<evidence type="ECO:0000256" key="14">
    <source>
        <dbReference type="ARBA" id="ARBA00023180"/>
    </source>
</evidence>
<feature type="domain" description="Cadherin" evidence="20">
    <location>
        <begin position="391"/>
        <end position="502"/>
    </location>
</feature>
<keyword evidence="7 19" id="KW-0732">Signal</keyword>
<evidence type="ECO:0000256" key="12">
    <source>
        <dbReference type="ARBA" id="ARBA00022989"/>
    </source>
</evidence>
<evidence type="ECO:0000256" key="4">
    <source>
        <dbReference type="ARBA" id="ARBA00022685"/>
    </source>
</evidence>
<evidence type="ECO:0000256" key="1">
    <source>
        <dbReference type="ARBA" id="ARBA00004251"/>
    </source>
</evidence>
<evidence type="ECO:0000256" key="9">
    <source>
        <dbReference type="ARBA" id="ARBA00022837"/>
    </source>
</evidence>
<evidence type="ECO:0000256" key="3">
    <source>
        <dbReference type="ARBA" id="ARBA00022475"/>
    </source>
</evidence>
<evidence type="ECO:0000256" key="19">
    <source>
        <dbReference type="SAM" id="SignalP"/>
    </source>
</evidence>
<dbReference type="RefSeq" id="XP_050924414.1">
    <property type="nucleotide sequence ID" value="XM_051068457.1"/>
</dbReference>
<keyword evidence="14" id="KW-0325">Glycoprotein</keyword>
<dbReference type="InterPro" id="IPR015919">
    <property type="entry name" value="Cadherin-like_sf"/>
</dbReference>
<dbReference type="InterPro" id="IPR000233">
    <property type="entry name" value="Cadherin_Y-type_LIR"/>
</dbReference>
<dbReference type="PRINTS" id="PR01818">
    <property type="entry name" value="DESMOCADHERN"/>
</dbReference>
<dbReference type="PRINTS" id="PR00205">
    <property type="entry name" value="CADHERIN"/>
</dbReference>
<dbReference type="PANTHER" id="PTHR24025">
    <property type="entry name" value="DESMOGLEIN FAMILY MEMBER"/>
    <property type="match status" value="1"/>
</dbReference>